<dbReference type="eggNOG" id="KOG2806">
    <property type="taxonomic scope" value="Eukaryota"/>
</dbReference>
<evidence type="ECO:0000313" key="2">
    <source>
        <dbReference type="EMBL" id="KDN69011.1"/>
    </source>
</evidence>
<keyword evidence="1" id="KW-0732">Signal</keyword>
<feature type="signal peptide" evidence="1">
    <location>
        <begin position="1"/>
        <end position="18"/>
    </location>
</feature>
<dbReference type="EMBL" id="JMSE01000580">
    <property type="protein sequence ID" value="KDN69011.1"/>
    <property type="molecule type" value="Genomic_DNA"/>
</dbReference>
<protein>
    <submittedName>
        <fullName evidence="2">Uncharacterized protein</fullName>
    </submittedName>
</protein>
<proteinExistence type="predicted"/>
<sequence length="118" mass="13418">MKASEQLLFLALAIGTWGSPIKGNTNAQGLKIIEALQKKDSPASPVHVKTRDEEEVDYVIPIKPRDEEEVDYVIPIKARDEEEVDYVIPIKARDEEEVDYVIPIKARDEEEVDYVIPI</sequence>
<comment type="caution">
    <text evidence="2">The sequence shown here is derived from an EMBL/GenBank/DDBJ whole genome shotgun (WGS) entry which is preliminary data.</text>
</comment>
<evidence type="ECO:0000313" key="3">
    <source>
        <dbReference type="Proteomes" id="UP000027238"/>
    </source>
</evidence>
<dbReference type="AlphaFoldDB" id="A0A066XTD0"/>
<evidence type="ECO:0000256" key="1">
    <source>
        <dbReference type="SAM" id="SignalP"/>
    </source>
</evidence>
<dbReference type="Proteomes" id="UP000027238">
    <property type="component" value="Unassembled WGS sequence"/>
</dbReference>
<reference evidence="3" key="1">
    <citation type="journal article" date="2014" name="Genome Announc.">
        <title>Draft genome sequence of Colletotrichum sublineola, a destructive pathogen of cultivated sorghum.</title>
        <authorList>
            <person name="Baroncelli R."/>
            <person name="Sanz-Martin J.M."/>
            <person name="Rech G.E."/>
            <person name="Sukno S.A."/>
            <person name="Thon M.R."/>
        </authorList>
    </citation>
    <scope>NUCLEOTIDE SEQUENCE [LARGE SCALE GENOMIC DNA]</scope>
    <source>
        <strain evidence="3">TX430BB</strain>
    </source>
</reference>
<name>A0A066XTD0_COLSU</name>
<gene>
    <name evidence="2" type="ORF">CSUB01_11884</name>
</gene>
<organism evidence="2 3">
    <name type="scientific">Colletotrichum sublineola</name>
    <name type="common">Sorghum anthracnose fungus</name>
    <dbReference type="NCBI Taxonomy" id="1173701"/>
    <lineage>
        <taxon>Eukaryota</taxon>
        <taxon>Fungi</taxon>
        <taxon>Dikarya</taxon>
        <taxon>Ascomycota</taxon>
        <taxon>Pezizomycotina</taxon>
        <taxon>Sordariomycetes</taxon>
        <taxon>Hypocreomycetidae</taxon>
        <taxon>Glomerellales</taxon>
        <taxon>Glomerellaceae</taxon>
        <taxon>Colletotrichum</taxon>
        <taxon>Colletotrichum graminicola species complex</taxon>
    </lineage>
</organism>
<dbReference type="HOGENOM" id="CLU_2073000_0_0_1"/>
<feature type="chain" id="PRO_5001630661" evidence="1">
    <location>
        <begin position="19"/>
        <end position="118"/>
    </location>
</feature>
<keyword evidence="3" id="KW-1185">Reference proteome</keyword>
<accession>A0A066XTD0</accession>